<dbReference type="Pfam" id="PF19823">
    <property type="entry name" value="DUF6305"/>
    <property type="match status" value="1"/>
</dbReference>
<feature type="region of interest" description="Disordered" evidence="1">
    <location>
        <begin position="1"/>
        <end position="20"/>
    </location>
</feature>
<comment type="caution">
    <text evidence="3">The sequence shown here is derived from an EMBL/GenBank/DDBJ whole genome shotgun (WGS) entry which is preliminary data.</text>
</comment>
<dbReference type="AlphaFoldDB" id="A0A3E2BNX5"/>
<sequence length="225" mass="24049">MISAGRKHKLSLGFSPTQEKDERSSRMKKLTILIILCLAFLRPAVGALPGQEATASPPILLTSCGQSPGPAIIKVVLQKLGLPFELDPLATASALQKKKESGQPYGSIIIVMGASLKGMGAAGISIDDEIKRINQLIQEARKQGLKVIGAHVEGMKRRAQGAAAGDTTDEQSIDAVAPQSDLLLVNKEGNSDGRFTTIARSKNIPLVEVEKNMDLVEELRKIYGK</sequence>
<feature type="domain" description="DUF6305" evidence="2">
    <location>
        <begin position="57"/>
        <end position="223"/>
    </location>
</feature>
<evidence type="ECO:0000313" key="4">
    <source>
        <dbReference type="Proteomes" id="UP000257323"/>
    </source>
</evidence>
<dbReference type="Proteomes" id="UP000257323">
    <property type="component" value="Unassembled WGS sequence"/>
</dbReference>
<reference evidence="3 4" key="1">
    <citation type="submission" date="2018-08" db="EMBL/GenBank/DDBJ databases">
        <title>Genome analysis of the thermophilic bacterium of the candidate phylum Aminicenantes from deep subsurface aquifer revealed its physiology and ecological role.</title>
        <authorList>
            <person name="Kadnikov V.V."/>
            <person name="Mardanov A.V."/>
            <person name="Beletsky A.V."/>
            <person name="Karnachuk O.V."/>
            <person name="Ravin N.V."/>
        </authorList>
    </citation>
    <scope>NUCLEOTIDE SEQUENCE [LARGE SCALE GENOMIC DNA]</scope>
    <source>
        <strain evidence="3">BY38</strain>
    </source>
</reference>
<accession>A0A3E2BNX5</accession>
<proteinExistence type="predicted"/>
<dbReference type="EMBL" id="QUAH01000003">
    <property type="protein sequence ID" value="RFT16460.1"/>
    <property type="molecule type" value="Genomic_DNA"/>
</dbReference>
<evidence type="ECO:0000259" key="2">
    <source>
        <dbReference type="Pfam" id="PF19823"/>
    </source>
</evidence>
<name>A0A3E2BNX5_9BACT</name>
<feature type="compositionally biased region" description="Basic residues" evidence="1">
    <location>
        <begin position="1"/>
        <end position="10"/>
    </location>
</feature>
<organism evidence="3 4">
    <name type="scientific">Candidatus Saccharicenans subterraneus</name>
    <dbReference type="NCBI Taxonomy" id="2508984"/>
    <lineage>
        <taxon>Bacteria</taxon>
        <taxon>Candidatus Aminicenantota</taxon>
        <taxon>Candidatus Aminicenantia</taxon>
        <taxon>Candidatus Aminicenantales</taxon>
        <taxon>Candidatus Saccharicenantaceae</taxon>
        <taxon>Candidatus Saccharicenans</taxon>
    </lineage>
</organism>
<evidence type="ECO:0000313" key="3">
    <source>
        <dbReference type="EMBL" id="RFT16460.1"/>
    </source>
</evidence>
<dbReference type="InterPro" id="IPR046272">
    <property type="entry name" value="DUF6305"/>
</dbReference>
<protein>
    <recommendedName>
        <fullName evidence="2">DUF6305 domain-containing protein</fullName>
    </recommendedName>
</protein>
<evidence type="ECO:0000256" key="1">
    <source>
        <dbReference type="SAM" id="MobiDB-lite"/>
    </source>
</evidence>
<gene>
    <name evidence="3" type="ORF">OP8BY_1638</name>
</gene>